<dbReference type="PANTHER" id="PTHR39323">
    <property type="entry name" value="BLR1149 PROTEIN"/>
    <property type="match status" value="1"/>
</dbReference>
<dbReference type="EMBL" id="JAUCBP010000001">
    <property type="protein sequence ID" value="MDM7859020.1"/>
    <property type="molecule type" value="Genomic_DNA"/>
</dbReference>
<dbReference type="EC" id="3.1.-.-" evidence="2"/>
<keyword evidence="3" id="KW-1185">Reference proteome</keyword>
<dbReference type="Pfam" id="PF00149">
    <property type="entry name" value="Metallophos"/>
    <property type="match status" value="1"/>
</dbReference>
<dbReference type="Gene3D" id="3.60.21.10">
    <property type="match status" value="1"/>
</dbReference>
<keyword evidence="2" id="KW-0378">Hydrolase</keyword>
<dbReference type="InterPro" id="IPR024173">
    <property type="entry name" value="Pesterase_MJ0037-like"/>
</dbReference>
<keyword evidence="2" id="KW-0436">Ligase</keyword>
<reference evidence="2 3" key="1">
    <citation type="submission" date="2023-06" db="EMBL/GenBank/DDBJ databases">
        <title>Alteromonas sp. ASW11-36 isolated from intertidal sand.</title>
        <authorList>
            <person name="Li Y."/>
        </authorList>
    </citation>
    <scope>NUCLEOTIDE SEQUENCE [LARGE SCALE GENOMIC DNA]</scope>
    <source>
        <strain evidence="2 3">ASW11-36</strain>
    </source>
</reference>
<dbReference type="SUPFAM" id="SSF56300">
    <property type="entry name" value="Metallo-dependent phosphatases"/>
    <property type="match status" value="1"/>
</dbReference>
<dbReference type="Proteomes" id="UP001234343">
    <property type="component" value="Unassembled WGS sequence"/>
</dbReference>
<evidence type="ECO:0000259" key="1">
    <source>
        <dbReference type="Pfam" id="PF00149"/>
    </source>
</evidence>
<gene>
    <name evidence="2" type="primary">pdeM</name>
    <name evidence="2" type="ORF">QTP81_00195</name>
</gene>
<protein>
    <submittedName>
        <fullName evidence="2">Ligase-associated DNA damage response endonuclease PdeM</fullName>
        <ecNumber evidence="2">3.1.-.-</ecNumber>
    </submittedName>
</protein>
<evidence type="ECO:0000313" key="3">
    <source>
        <dbReference type="Proteomes" id="UP001234343"/>
    </source>
</evidence>
<organism evidence="2 3">
    <name type="scientific">Alteromonas arenosi</name>
    <dbReference type="NCBI Taxonomy" id="3055817"/>
    <lineage>
        <taxon>Bacteria</taxon>
        <taxon>Pseudomonadati</taxon>
        <taxon>Pseudomonadota</taxon>
        <taxon>Gammaproteobacteria</taxon>
        <taxon>Alteromonadales</taxon>
        <taxon>Alteromonadaceae</taxon>
        <taxon>Alteromonas/Salinimonas group</taxon>
        <taxon>Alteromonas</taxon>
    </lineage>
</organism>
<dbReference type="InterPro" id="IPR004843">
    <property type="entry name" value="Calcineurin-like_PHP"/>
</dbReference>
<sequence>MIKPDLLVAKIQVKTAVLSEFAGHQWIFDARGALLWPKHKLMVVSDLHFEKGSFFAQQGSLLPQYDSLCNLDALAILIDDYQPQTVIALGDSFHDCNAWHRLPQQAAQDLTTLVQQVPQWIWVLGNHDPELPNELPGEQAARFVIDDIVFVHEPESIDEMQAQVYGHFHPKMRKRVARQQMTGRCFMHDTKQLVMPSFGAYTGGLSIEDDAFSSLFKHKTARKHLLYQGKIFAF</sequence>
<keyword evidence="2" id="KW-0540">Nuclease</keyword>
<accession>A0ABT7SS74</accession>
<dbReference type="NCBIfam" id="TIGR04123">
    <property type="entry name" value="P_estr_lig_assc"/>
    <property type="match status" value="1"/>
</dbReference>
<feature type="domain" description="Calcineurin-like phosphoesterase" evidence="1">
    <location>
        <begin position="40"/>
        <end position="131"/>
    </location>
</feature>
<evidence type="ECO:0000313" key="2">
    <source>
        <dbReference type="EMBL" id="MDM7859020.1"/>
    </source>
</evidence>
<dbReference type="GO" id="GO:0016874">
    <property type="term" value="F:ligase activity"/>
    <property type="evidence" value="ECO:0007669"/>
    <property type="project" value="UniProtKB-KW"/>
</dbReference>
<dbReference type="GO" id="GO:0016787">
    <property type="term" value="F:hydrolase activity"/>
    <property type="evidence" value="ECO:0007669"/>
    <property type="project" value="UniProtKB-KW"/>
</dbReference>
<comment type="caution">
    <text evidence="2">The sequence shown here is derived from an EMBL/GenBank/DDBJ whole genome shotgun (WGS) entry which is preliminary data.</text>
</comment>
<dbReference type="InterPro" id="IPR029052">
    <property type="entry name" value="Metallo-depent_PP-like"/>
</dbReference>
<dbReference type="InterPro" id="IPR026336">
    <property type="entry name" value="PdeM-like"/>
</dbReference>
<dbReference type="GO" id="GO:0004519">
    <property type="term" value="F:endonuclease activity"/>
    <property type="evidence" value="ECO:0007669"/>
    <property type="project" value="UniProtKB-KW"/>
</dbReference>
<dbReference type="PIRSF" id="PIRSF000887">
    <property type="entry name" value="Pesterase_MJ0037"/>
    <property type="match status" value="1"/>
</dbReference>
<proteinExistence type="predicted"/>
<name>A0ABT7SS74_9ALTE</name>
<dbReference type="RefSeq" id="WP_289362910.1">
    <property type="nucleotide sequence ID" value="NZ_JAUCBP010000001.1"/>
</dbReference>
<dbReference type="PANTHER" id="PTHR39323:SF1">
    <property type="entry name" value="BLR1149 PROTEIN"/>
    <property type="match status" value="1"/>
</dbReference>
<keyword evidence="2" id="KW-0255">Endonuclease</keyword>